<comment type="caution">
    <text evidence="14">The sequence shown here is derived from an EMBL/GenBank/DDBJ whole genome shotgun (WGS) entry which is preliminary data.</text>
</comment>
<dbReference type="Proteomes" id="UP001519272">
    <property type="component" value="Unassembled WGS sequence"/>
</dbReference>
<feature type="domain" description="Peptidase M50" evidence="13">
    <location>
        <begin position="111"/>
        <end position="145"/>
    </location>
</feature>
<comment type="subcellular location">
    <subcellularLocation>
        <location evidence="2">Membrane</location>
        <topology evidence="2">Multi-pass membrane protein</topology>
    </subcellularLocation>
</comment>
<evidence type="ECO:0000256" key="2">
    <source>
        <dbReference type="ARBA" id="ARBA00004141"/>
    </source>
</evidence>
<dbReference type="EMBL" id="JAGGKG010000006">
    <property type="protein sequence ID" value="MBP1904933.1"/>
    <property type="molecule type" value="Genomic_DNA"/>
</dbReference>
<evidence type="ECO:0000256" key="8">
    <source>
        <dbReference type="ARBA" id="ARBA00022833"/>
    </source>
</evidence>
<feature type="transmembrane region" description="Helical" evidence="12">
    <location>
        <begin position="82"/>
        <end position="105"/>
    </location>
</feature>
<accession>A0ABS4FRE7</accession>
<feature type="transmembrane region" description="Helical" evidence="12">
    <location>
        <begin position="154"/>
        <end position="178"/>
    </location>
</feature>
<dbReference type="GO" id="GO:0016787">
    <property type="term" value="F:hydrolase activity"/>
    <property type="evidence" value="ECO:0007669"/>
    <property type="project" value="UniProtKB-KW"/>
</dbReference>
<keyword evidence="10" id="KW-0482">Metalloprotease</keyword>
<comment type="similarity">
    <text evidence="3">Belongs to the peptidase M50B family.</text>
</comment>
<evidence type="ECO:0000256" key="12">
    <source>
        <dbReference type="SAM" id="Phobius"/>
    </source>
</evidence>
<comment type="cofactor">
    <cofactor evidence="1">
        <name>Zn(2+)</name>
        <dbReference type="ChEBI" id="CHEBI:29105"/>
    </cofactor>
</comment>
<keyword evidence="4" id="KW-0645">Protease</keyword>
<evidence type="ECO:0000256" key="11">
    <source>
        <dbReference type="ARBA" id="ARBA00023136"/>
    </source>
</evidence>
<dbReference type="EC" id="3.4.24.-" evidence="14"/>
<keyword evidence="5 12" id="KW-0812">Transmembrane</keyword>
<organism evidence="14 15">
    <name type="scientific">Paenibacillus turicensis</name>
    <dbReference type="NCBI Taxonomy" id="160487"/>
    <lineage>
        <taxon>Bacteria</taxon>
        <taxon>Bacillati</taxon>
        <taxon>Bacillota</taxon>
        <taxon>Bacilli</taxon>
        <taxon>Bacillales</taxon>
        <taxon>Paenibacillaceae</taxon>
        <taxon>Paenibacillus</taxon>
    </lineage>
</organism>
<dbReference type="PANTHER" id="PTHR39188:SF3">
    <property type="entry name" value="STAGE IV SPORULATION PROTEIN FB"/>
    <property type="match status" value="1"/>
</dbReference>
<evidence type="ECO:0000256" key="1">
    <source>
        <dbReference type="ARBA" id="ARBA00001947"/>
    </source>
</evidence>
<evidence type="ECO:0000313" key="14">
    <source>
        <dbReference type="EMBL" id="MBP1904933.1"/>
    </source>
</evidence>
<feature type="transmembrane region" description="Helical" evidence="12">
    <location>
        <begin position="14"/>
        <end position="39"/>
    </location>
</feature>
<feature type="transmembrane region" description="Helical" evidence="12">
    <location>
        <begin position="51"/>
        <end position="70"/>
    </location>
</feature>
<protein>
    <submittedName>
        <fullName evidence="14">Stage IV sporulation protein FB</fullName>
        <ecNumber evidence="14">3.4.24.-</ecNumber>
    </submittedName>
</protein>
<name>A0ABS4FRE7_9BACL</name>
<evidence type="ECO:0000256" key="4">
    <source>
        <dbReference type="ARBA" id="ARBA00022670"/>
    </source>
</evidence>
<dbReference type="CDD" id="cd06161">
    <property type="entry name" value="S2P-M50_SpoIVFB"/>
    <property type="match status" value="1"/>
</dbReference>
<reference evidence="14 15" key="1">
    <citation type="submission" date="2021-03" db="EMBL/GenBank/DDBJ databases">
        <title>Genomic Encyclopedia of Type Strains, Phase IV (KMG-IV): sequencing the most valuable type-strain genomes for metagenomic binning, comparative biology and taxonomic classification.</title>
        <authorList>
            <person name="Goeker M."/>
        </authorList>
    </citation>
    <scope>NUCLEOTIDE SEQUENCE [LARGE SCALE GENOMIC DNA]</scope>
    <source>
        <strain evidence="14 15">DSM 14349</strain>
    </source>
</reference>
<evidence type="ECO:0000256" key="9">
    <source>
        <dbReference type="ARBA" id="ARBA00022989"/>
    </source>
</evidence>
<evidence type="ECO:0000256" key="6">
    <source>
        <dbReference type="ARBA" id="ARBA00022723"/>
    </source>
</evidence>
<evidence type="ECO:0000256" key="3">
    <source>
        <dbReference type="ARBA" id="ARBA00007931"/>
    </source>
</evidence>
<keyword evidence="11 12" id="KW-0472">Membrane</keyword>
<evidence type="ECO:0000256" key="5">
    <source>
        <dbReference type="ARBA" id="ARBA00022692"/>
    </source>
</evidence>
<keyword evidence="15" id="KW-1185">Reference proteome</keyword>
<feature type="domain" description="Peptidase M50" evidence="13">
    <location>
        <begin position="31"/>
        <end position="103"/>
    </location>
</feature>
<dbReference type="InterPro" id="IPR008915">
    <property type="entry name" value="Peptidase_M50"/>
</dbReference>
<evidence type="ECO:0000256" key="7">
    <source>
        <dbReference type="ARBA" id="ARBA00022801"/>
    </source>
</evidence>
<dbReference type="Pfam" id="PF02163">
    <property type="entry name" value="Peptidase_M50"/>
    <property type="match status" value="2"/>
</dbReference>
<gene>
    <name evidence="14" type="ORF">J2Z32_001558</name>
</gene>
<keyword evidence="9 12" id="KW-1133">Transmembrane helix</keyword>
<evidence type="ECO:0000256" key="10">
    <source>
        <dbReference type="ARBA" id="ARBA00023049"/>
    </source>
</evidence>
<proteinExistence type="inferred from homology"/>
<evidence type="ECO:0000259" key="13">
    <source>
        <dbReference type="Pfam" id="PF02163"/>
    </source>
</evidence>
<keyword evidence="8" id="KW-0862">Zinc</keyword>
<keyword evidence="7 14" id="KW-0378">Hydrolase</keyword>
<dbReference type="PANTHER" id="PTHR39188">
    <property type="entry name" value="MEMBRANE-ASSOCIATED ZINC METALLOPROTEASE M50B"/>
    <property type="match status" value="1"/>
</dbReference>
<sequence>MIKLAGITIKLHPFFVLMMMASVVTGHFLELLSLFVIVFIHELGHVTAARLFGVSVLSIEMLPFGGVAVMEDSAYLSAGKEIIIALAGPLQNVLLIFCAYFYQYIGLGEGDFLSYFIECNLIIALFNLLPILPLDGGKVSQSLFSLFAPYHATLLWSLRISVVGSLCMVSYAIIPFLLSQKPPQLNLLLIGSFLLYSNWQDYRNLPYRFMRFLIRREQTYTKHWIYGSIAVPIVSHPQKPLEYILRLFRREKYHFIYVMNEQGDIVAVLPEQKVISAFLRGLPNP</sequence>
<dbReference type="RefSeq" id="WP_210088608.1">
    <property type="nucleotide sequence ID" value="NZ_JAGGKG010000006.1"/>
</dbReference>
<evidence type="ECO:0000313" key="15">
    <source>
        <dbReference type="Proteomes" id="UP001519272"/>
    </source>
</evidence>
<keyword evidence="6" id="KW-0479">Metal-binding</keyword>
<feature type="transmembrane region" description="Helical" evidence="12">
    <location>
        <begin position="112"/>
        <end position="134"/>
    </location>
</feature>